<proteinExistence type="predicted"/>
<dbReference type="PANTHER" id="PTHR46328">
    <property type="entry name" value="FAR-RED IMPAIRED RESPONSIVE (FAR1) FAMILY PROTEIN-RELATED"/>
    <property type="match status" value="1"/>
</dbReference>
<dbReference type="PANTHER" id="PTHR46328:SF35">
    <property type="entry name" value="PROTEIN FAR1-RELATED SEQUENCE 5-LIKE"/>
    <property type="match status" value="1"/>
</dbReference>
<organism evidence="2 3">
    <name type="scientific">Anisodus tanguticus</name>
    <dbReference type="NCBI Taxonomy" id="243964"/>
    <lineage>
        <taxon>Eukaryota</taxon>
        <taxon>Viridiplantae</taxon>
        <taxon>Streptophyta</taxon>
        <taxon>Embryophyta</taxon>
        <taxon>Tracheophyta</taxon>
        <taxon>Spermatophyta</taxon>
        <taxon>Magnoliopsida</taxon>
        <taxon>eudicotyledons</taxon>
        <taxon>Gunneridae</taxon>
        <taxon>Pentapetalae</taxon>
        <taxon>asterids</taxon>
        <taxon>lamiids</taxon>
        <taxon>Solanales</taxon>
        <taxon>Solanaceae</taxon>
        <taxon>Solanoideae</taxon>
        <taxon>Hyoscyameae</taxon>
        <taxon>Anisodus</taxon>
    </lineage>
</organism>
<evidence type="ECO:0000313" key="2">
    <source>
        <dbReference type="EMBL" id="KAK4377808.1"/>
    </source>
</evidence>
<dbReference type="AlphaFoldDB" id="A0AAE1SY13"/>
<feature type="domain" description="FAR1" evidence="1">
    <location>
        <begin position="48"/>
        <end position="118"/>
    </location>
</feature>
<sequence length="189" mass="21997">MAEKIHTWMDKLKRLLLIVENQRKCDEQILAGPMKGQFFKYAESMFCFYKRHAKMRGFCVLKRILSSSYAPFVCDKSRKSTNQKHTKRIGCEARVNAVRKRDGSWMVTKVCRDHIHQVDSSLSRHMAGRKFISKSVKKILEANDRASLRPYKSESQKWNDANPLLVHFQTLQTSEEPFILLIPTSSKST</sequence>
<reference evidence="2" key="1">
    <citation type="submission" date="2023-12" db="EMBL/GenBank/DDBJ databases">
        <title>Genome assembly of Anisodus tanguticus.</title>
        <authorList>
            <person name="Wang Y.-J."/>
        </authorList>
    </citation>
    <scope>NUCLEOTIDE SEQUENCE</scope>
    <source>
        <strain evidence="2">KB-2021</strain>
        <tissue evidence="2">Leaf</tissue>
    </source>
</reference>
<dbReference type="Pfam" id="PF03101">
    <property type="entry name" value="FAR1"/>
    <property type="match status" value="1"/>
</dbReference>
<evidence type="ECO:0000259" key="1">
    <source>
        <dbReference type="Pfam" id="PF03101"/>
    </source>
</evidence>
<protein>
    <recommendedName>
        <fullName evidence="1">FAR1 domain-containing protein</fullName>
    </recommendedName>
</protein>
<comment type="caution">
    <text evidence="2">The sequence shown here is derived from an EMBL/GenBank/DDBJ whole genome shotgun (WGS) entry which is preliminary data.</text>
</comment>
<dbReference type="EMBL" id="JAVYJV010000002">
    <property type="protein sequence ID" value="KAK4377808.1"/>
    <property type="molecule type" value="Genomic_DNA"/>
</dbReference>
<keyword evidence="3" id="KW-1185">Reference proteome</keyword>
<name>A0AAE1SY13_9SOLA</name>
<dbReference type="InterPro" id="IPR004330">
    <property type="entry name" value="FAR1_DNA_bnd_dom"/>
</dbReference>
<evidence type="ECO:0000313" key="3">
    <source>
        <dbReference type="Proteomes" id="UP001291623"/>
    </source>
</evidence>
<gene>
    <name evidence="2" type="ORF">RND71_004104</name>
</gene>
<accession>A0AAE1SY13</accession>
<dbReference type="Proteomes" id="UP001291623">
    <property type="component" value="Unassembled WGS sequence"/>
</dbReference>